<feature type="transmembrane region" description="Helical" evidence="1">
    <location>
        <begin position="50"/>
        <end position="70"/>
    </location>
</feature>
<evidence type="ECO:0000313" key="2">
    <source>
        <dbReference type="EMBL" id="CRL35172.1"/>
    </source>
</evidence>
<dbReference type="AlphaFoldDB" id="A0A0M6WFJ4"/>
<name>A0A0M6WFJ4_9FIRM</name>
<sequence>MENGQEQINNKTGRNVAKFAGCFIGTCLLSAALFLLWCGISYSMRLSVELIRVGITAWYALSGLIGGKILRACKCGAIPFCAVMLGGFFFGILYVCSCIREQHWIALEGENLTILILCTAAALLGSVRWKKK</sequence>
<dbReference type="STRING" id="301302.ERS852420_00907"/>
<gene>
    <name evidence="2" type="ORF">M72_23141</name>
</gene>
<feature type="transmembrane region" description="Helical" evidence="1">
    <location>
        <begin position="111"/>
        <end position="129"/>
    </location>
</feature>
<dbReference type="Proteomes" id="UP000049979">
    <property type="component" value="Unassembled WGS sequence"/>
</dbReference>
<feature type="transmembrane region" description="Helical" evidence="1">
    <location>
        <begin position="76"/>
        <end position="99"/>
    </location>
</feature>
<keyword evidence="3" id="KW-1185">Reference proteome</keyword>
<evidence type="ECO:0000313" key="3">
    <source>
        <dbReference type="Proteomes" id="UP000049979"/>
    </source>
</evidence>
<reference evidence="3" key="1">
    <citation type="submission" date="2015-05" db="EMBL/GenBank/DDBJ databases">
        <authorList>
            <consortium name="Pathogen Informatics"/>
        </authorList>
    </citation>
    <scope>NUCLEOTIDE SEQUENCE [LARGE SCALE GENOMIC DNA]</scope>
    <source>
        <strain evidence="3">M72</strain>
    </source>
</reference>
<keyword evidence="1" id="KW-0472">Membrane</keyword>
<dbReference type="RefSeq" id="WP_022046259.1">
    <property type="nucleotide sequence ID" value="NZ_CP173697.1"/>
</dbReference>
<proteinExistence type="predicted"/>
<organism evidence="2 3">
    <name type="scientific">Roseburia faecis</name>
    <dbReference type="NCBI Taxonomy" id="301302"/>
    <lineage>
        <taxon>Bacteria</taxon>
        <taxon>Bacillati</taxon>
        <taxon>Bacillota</taxon>
        <taxon>Clostridia</taxon>
        <taxon>Lachnospirales</taxon>
        <taxon>Lachnospiraceae</taxon>
        <taxon>Roseburia</taxon>
    </lineage>
</organism>
<protein>
    <submittedName>
        <fullName evidence="2">Uncharacterized protein</fullName>
    </submittedName>
</protein>
<keyword evidence="1" id="KW-1133">Transmembrane helix</keyword>
<dbReference type="EMBL" id="CVRR01000008">
    <property type="protein sequence ID" value="CRL35172.1"/>
    <property type="molecule type" value="Genomic_DNA"/>
</dbReference>
<keyword evidence="1" id="KW-0812">Transmembrane</keyword>
<accession>A0A0M6WFJ4</accession>
<feature type="transmembrane region" description="Helical" evidence="1">
    <location>
        <begin position="16"/>
        <end position="38"/>
    </location>
</feature>
<evidence type="ECO:0000256" key="1">
    <source>
        <dbReference type="SAM" id="Phobius"/>
    </source>
</evidence>